<evidence type="ECO:0000313" key="7">
    <source>
        <dbReference type="EMBL" id="MQT17629.1"/>
    </source>
</evidence>
<organism evidence="7 8">
    <name type="scientific">Sandarakinorhabdus fusca</name>
    <dbReference type="NCBI Taxonomy" id="1439888"/>
    <lineage>
        <taxon>Bacteria</taxon>
        <taxon>Pseudomonadati</taxon>
        <taxon>Pseudomonadota</taxon>
        <taxon>Alphaproteobacteria</taxon>
        <taxon>Sphingomonadales</taxon>
        <taxon>Sphingosinicellaceae</taxon>
        <taxon>Sandarakinorhabdus</taxon>
    </lineage>
</organism>
<keyword evidence="2" id="KW-0408">Iron</keyword>
<dbReference type="InterPro" id="IPR008778">
    <property type="entry name" value="Pirin_C_dom"/>
</dbReference>
<comment type="caution">
    <text evidence="7">The sequence shown here is derived from an EMBL/GenBank/DDBJ whole genome shotgun (WGS) entry which is preliminary data.</text>
</comment>
<dbReference type="InterPro" id="IPR011051">
    <property type="entry name" value="RmlC_Cupin_sf"/>
</dbReference>
<dbReference type="AlphaFoldDB" id="A0A7C9GVY7"/>
<evidence type="ECO:0000256" key="4">
    <source>
        <dbReference type="SAM" id="MobiDB-lite"/>
    </source>
</evidence>
<evidence type="ECO:0000256" key="1">
    <source>
        <dbReference type="ARBA" id="ARBA00008416"/>
    </source>
</evidence>
<evidence type="ECO:0000259" key="5">
    <source>
        <dbReference type="Pfam" id="PF02678"/>
    </source>
</evidence>
<dbReference type="GO" id="GO:0046872">
    <property type="term" value="F:metal ion binding"/>
    <property type="evidence" value="ECO:0007669"/>
    <property type="project" value="UniProtKB-KW"/>
</dbReference>
<gene>
    <name evidence="7" type="ORF">F3168_10180</name>
</gene>
<keyword evidence="8" id="KW-1185">Reference proteome</keyword>
<evidence type="ECO:0000259" key="6">
    <source>
        <dbReference type="Pfam" id="PF05726"/>
    </source>
</evidence>
<proteinExistence type="inferred from homology"/>
<dbReference type="InterPro" id="IPR003829">
    <property type="entry name" value="Pirin_N_dom"/>
</dbReference>
<keyword evidence="2" id="KW-0479">Metal-binding</keyword>
<feature type="binding site" evidence="2">
    <location>
        <position position="56"/>
    </location>
    <ligand>
        <name>Fe cation</name>
        <dbReference type="ChEBI" id="CHEBI:24875"/>
    </ligand>
</feature>
<dbReference type="PANTHER" id="PTHR13903">
    <property type="entry name" value="PIRIN-RELATED"/>
    <property type="match status" value="1"/>
</dbReference>
<feature type="domain" description="Pirin C-terminal" evidence="6">
    <location>
        <begin position="175"/>
        <end position="271"/>
    </location>
</feature>
<dbReference type="PANTHER" id="PTHR13903:SF8">
    <property type="entry name" value="PIRIN"/>
    <property type="match status" value="1"/>
</dbReference>
<dbReference type="CDD" id="cd02909">
    <property type="entry name" value="cupin_pirin_N"/>
    <property type="match status" value="1"/>
</dbReference>
<dbReference type="RefSeq" id="WP_152578069.1">
    <property type="nucleotide sequence ID" value="NZ_JAATJI010000002.1"/>
</dbReference>
<evidence type="ECO:0000313" key="8">
    <source>
        <dbReference type="Proteomes" id="UP000481327"/>
    </source>
</evidence>
<feature type="region of interest" description="Disordered" evidence="4">
    <location>
        <begin position="277"/>
        <end position="297"/>
    </location>
</feature>
<comment type="similarity">
    <text evidence="1 3">Belongs to the pirin family.</text>
</comment>
<sequence>MSIVESIAGRSRDLGGFSVSRVLPAPQRRSLGPFVFFDEMGPADFAAGQGIDVRPHPHIGLATVTYLFAGGLSHRDSLGTVIDIAPGAVNWMTAGRGIVHSERTPEALRTAGHHMHGIQSWVALPVADAEAEPAFVHHPAESLPVVTLPGARLTIIAGTMFGASSPVRFPHPIIYAELHLDAGASVDLDPEWGEVGVFPVSGDARIGAAALTRGSLAVVDGASTLSADTPLHAMILGGAAYPEPRHIVWNFVSHSKDRITQAEHDWRADRFPHVPGETEFIPLPEAPAQPQPPVNYP</sequence>
<evidence type="ECO:0000256" key="3">
    <source>
        <dbReference type="RuleBase" id="RU003457"/>
    </source>
</evidence>
<feature type="binding site" evidence="2">
    <location>
        <position position="58"/>
    </location>
    <ligand>
        <name>Fe cation</name>
        <dbReference type="ChEBI" id="CHEBI:24875"/>
    </ligand>
</feature>
<dbReference type="InterPro" id="IPR012093">
    <property type="entry name" value="Pirin"/>
</dbReference>
<evidence type="ECO:0000256" key="2">
    <source>
        <dbReference type="PIRSR" id="PIRSR006232-1"/>
    </source>
</evidence>
<dbReference type="OrthoDB" id="9780903at2"/>
<accession>A0A7C9GVY7</accession>
<feature type="domain" description="Pirin N-terminal" evidence="5">
    <location>
        <begin position="17"/>
        <end position="122"/>
    </location>
</feature>
<feature type="binding site" evidence="2">
    <location>
        <position position="102"/>
    </location>
    <ligand>
        <name>Fe cation</name>
        <dbReference type="ChEBI" id="CHEBI:24875"/>
    </ligand>
</feature>
<dbReference type="InterPro" id="IPR014710">
    <property type="entry name" value="RmlC-like_jellyroll"/>
</dbReference>
<dbReference type="Proteomes" id="UP000481327">
    <property type="component" value="Unassembled WGS sequence"/>
</dbReference>
<protein>
    <submittedName>
        <fullName evidence="7">Pirin family protein</fullName>
    </submittedName>
</protein>
<dbReference type="Gene3D" id="2.60.120.10">
    <property type="entry name" value="Jelly Rolls"/>
    <property type="match status" value="2"/>
</dbReference>
<feature type="binding site" evidence="2">
    <location>
        <position position="100"/>
    </location>
    <ligand>
        <name>Fe cation</name>
        <dbReference type="ChEBI" id="CHEBI:24875"/>
    </ligand>
</feature>
<comment type="cofactor">
    <cofactor evidence="2">
        <name>Fe cation</name>
        <dbReference type="ChEBI" id="CHEBI:24875"/>
    </cofactor>
    <text evidence="2">Binds 1 Fe cation per subunit.</text>
</comment>
<dbReference type="EMBL" id="WIOL01000003">
    <property type="protein sequence ID" value="MQT17629.1"/>
    <property type="molecule type" value="Genomic_DNA"/>
</dbReference>
<reference evidence="7 8" key="1">
    <citation type="submission" date="2019-09" db="EMBL/GenBank/DDBJ databases">
        <title>Polymorphobacter sp. isolated from a lake in China.</title>
        <authorList>
            <person name="Liu Z."/>
        </authorList>
    </citation>
    <scope>NUCLEOTIDE SEQUENCE [LARGE SCALE GENOMIC DNA]</scope>
    <source>
        <strain evidence="7 8">D40P</strain>
    </source>
</reference>
<dbReference type="Pfam" id="PF05726">
    <property type="entry name" value="Pirin_C"/>
    <property type="match status" value="1"/>
</dbReference>
<dbReference type="Pfam" id="PF02678">
    <property type="entry name" value="Pirin"/>
    <property type="match status" value="1"/>
</dbReference>
<feature type="compositionally biased region" description="Pro residues" evidence="4">
    <location>
        <begin position="284"/>
        <end position="297"/>
    </location>
</feature>
<dbReference type="SUPFAM" id="SSF51182">
    <property type="entry name" value="RmlC-like cupins"/>
    <property type="match status" value="1"/>
</dbReference>
<dbReference type="PIRSF" id="PIRSF006232">
    <property type="entry name" value="Pirin"/>
    <property type="match status" value="1"/>
</dbReference>
<name>A0A7C9GVY7_9SPHN</name>